<dbReference type="eggNOG" id="COG1247">
    <property type="taxonomic scope" value="Bacteria"/>
</dbReference>
<dbReference type="GO" id="GO:0016747">
    <property type="term" value="F:acyltransferase activity, transferring groups other than amino-acyl groups"/>
    <property type="evidence" value="ECO:0007669"/>
    <property type="project" value="InterPro"/>
</dbReference>
<dbReference type="PANTHER" id="PTHR43072">
    <property type="entry name" value="N-ACETYLTRANSFERASE"/>
    <property type="match status" value="1"/>
</dbReference>
<keyword evidence="1" id="KW-0808">Transferase</keyword>
<dbReference type="RefSeq" id="WP_023978064.1">
    <property type="nucleotide sequence ID" value="NZ_CBLX010000016.1"/>
</dbReference>
<keyword evidence="2" id="KW-0012">Acyltransferase</keyword>
<dbReference type="Pfam" id="PF00583">
    <property type="entry name" value="Acetyltransf_1"/>
    <property type="match status" value="1"/>
</dbReference>
<accession>A0A060QI60</accession>
<dbReference type="InterPro" id="IPR016181">
    <property type="entry name" value="Acyl_CoA_acyltransferase"/>
</dbReference>
<comment type="caution">
    <text evidence="4">The sequence shown here is derived from an EMBL/GenBank/DDBJ whole genome shotgun (WGS) entry which is preliminary data.</text>
</comment>
<dbReference type="Proteomes" id="UP000027583">
    <property type="component" value="Unassembled WGS sequence"/>
</dbReference>
<evidence type="ECO:0000259" key="3">
    <source>
        <dbReference type="PROSITE" id="PS51186"/>
    </source>
</evidence>
<dbReference type="CDD" id="cd04301">
    <property type="entry name" value="NAT_SF"/>
    <property type="match status" value="1"/>
</dbReference>
<evidence type="ECO:0000313" key="4">
    <source>
        <dbReference type="EMBL" id="CDG40383.1"/>
    </source>
</evidence>
<reference evidence="4 5" key="2">
    <citation type="journal article" date="2014" name="PLoS ONE">
        <title>Evolution of mitochondria reconstructed from the energy metabolism of living bacteria.</title>
        <authorList>
            <person name="Degli Esposti M."/>
            <person name="Chouaia B."/>
            <person name="Comandatore F."/>
            <person name="Crotti E."/>
            <person name="Sassera D."/>
            <person name="Lievens P.M."/>
            <person name="Daffonchio D."/>
            <person name="Bandi C."/>
        </authorList>
    </citation>
    <scope>NUCLEOTIDE SEQUENCE [LARGE SCALE GENOMIC DNA]</scope>
    <source>
        <strain evidence="4 5">SF2.1</strain>
    </source>
</reference>
<dbReference type="Gene3D" id="3.40.630.30">
    <property type="match status" value="1"/>
</dbReference>
<protein>
    <submittedName>
        <fullName evidence="4">Acetyltransferase (Antibiotic resistance ) protein</fullName>
    </submittedName>
</protein>
<organism evidence="4 5">
    <name type="scientific">Asaia bogorensis</name>
    <dbReference type="NCBI Taxonomy" id="91915"/>
    <lineage>
        <taxon>Bacteria</taxon>
        <taxon>Pseudomonadati</taxon>
        <taxon>Pseudomonadota</taxon>
        <taxon>Alphaproteobacteria</taxon>
        <taxon>Acetobacterales</taxon>
        <taxon>Acetobacteraceae</taxon>
        <taxon>Asaia</taxon>
    </lineage>
</organism>
<evidence type="ECO:0000313" key="5">
    <source>
        <dbReference type="Proteomes" id="UP000027583"/>
    </source>
</evidence>
<sequence length="188" mass="20403">MTELRDATESDLPAILAITNDAIATSEAIWATSPRSLEERRGWMADRKAAGFPVIVAVEDGTILGFASYGPFRVYEGYARTVEHSIYVARAAQRKGIGRMLLEAITAHAEHAGMHVLIGAITASNTASIALHRAAGFSESTPLPQMGFKFGRWLDLVFMYRLFDEDGHSGLMQDTPSPDSDTSPPHPA</sequence>
<dbReference type="PANTHER" id="PTHR43072:SF23">
    <property type="entry name" value="UPF0039 PROTEIN C11D3.02C"/>
    <property type="match status" value="1"/>
</dbReference>
<reference evidence="4 5" key="1">
    <citation type="journal article" date="2014" name="Genome Biol. Evol.">
        <title>Acetic acid bacteria genomes reveal functional traits for adaptation to life in insect guts.</title>
        <authorList>
            <person name="Chouaia B."/>
            <person name="Gaiarsa S."/>
            <person name="Crotti E."/>
            <person name="Comandatore F."/>
            <person name="Degli Esposti M."/>
            <person name="Ricci I."/>
            <person name="Alma A."/>
            <person name="Favia G."/>
            <person name="Bandi C."/>
            <person name="Daffonchio D."/>
        </authorList>
    </citation>
    <scope>NUCLEOTIDE SEQUENCE [LARGE SCALE GENOMIC DNA]</scope>
    <source>
        <strain evidence="4 5">SF2.1</strain>
    </source>
</reference>
<gene>
    <name evidence="4" type="ORF">ASAP_2338</name>
</gene>
<name>A0A060QI60_9PROT</name>
<dbReference type="SUPFAM" id="SSF55729">
    <property type="entry name" value="Acyl-CoA N-acyltransferases (Nat)"/>
    <property type="match status" value="1"/>
</dbReference>
<proteinExistence type="predicted"/>
<evidence type="ECO:0000256" key="2">
    <source>
        <dbReference type="ARBA" id="ARBA00023315"/>
    </source>
</evidence>
<dbReference type="InterPro" id="IPR000182">
    <property type="entry name" value="GNAT_dom"/>
</dbReference>
<evidence type="ECO:0000256" key="1">
    <source>
        <dbReference type="ARBA" id="ARBA00022679"/>
    </source>
</evidence>
<dbReference type="AlphaFoldDB" id="A0A060QI60"/>
<dbReference type="PROSITE" id="PS51186">
    <property type="entry name" value="GNAT"/>
    <property type="match status" value="1"/>
</dbReference>
<dbReference type="EMBL" id="CBLX010000016">
    <property type="protein sequence ID" value="CDG40383.1"/>
    <property type="molecule type" value="Genomic_DNA"/>
</dbReference>
<feature type="domain" description="N-acetyltransferase" evidence="3">
    <location>
        <begin position="2"/>
        <end position="164"/>
    </location>
</feature>